<dbReference type="PANTHER" id="PTHR43080:SF2">
    <property type="entry name" value="CBS DOMAIN-CONTAINING PROTEIN"/>
    <property type="match status" value="1"/>
</dbReference>
<gene>
    <name evidence="4" type="ORF">HDF14_000418</name>
</gene>
<comment type="caution">
    <text evidence="4">The sequence shown here is derived from an EMBL/GenBank/DDBJ whole genome shotgun (WGS) entry which is preliminary data.</text>
</comment>
<dbReference type="Gene3D" id="3.10.580.10">
    <property type="entry name" value="CBS-domain"/>
    <property type="match status" value="1"/>
</dbReference>
<dbReference type="SUPFAM" id="SSF54631">
    <property type="entry name" value="CBS-domain pair"/>
    <property type="match status" value="1"/>
</dbReference>
<dbReference type="Proteomes" id="UP000535182">
    <property type="component" value="Unassembled WGS sequence"/>
</dbReference>
<evidence type="ECO:0000259" key="3">
    <source>
        <dbReference type="PROSITE" id="PS51371"/>
    </source>
</evidence>
<dbReference type="InterPro" id="IPR046342">
    <property type="entry name" value="CBS_dom_sf"/>
</dbReference>
<evidence type="ECO:0000256" key="2">
    <source>
        <dbReference type="PROSITE-ProRule" id="PRU00703"/>
    </source>
</evidence>
<dbReference type="RefSeq" id="WP_183973026.1">
    <property type="nucleotide sequence ID" value="NZ_JACHEB010000001.1"/>
</dbReference>
<keyword evidence="5" id="KW-1185">Reference proteome</keyword>
<evidence type="ECO:0000313" key="4">
    <source>
        <dbReference type="EMBL" id="MBB5326824.1"/>
    </source>
</evidence>
<evidence type="ECO:0000313" key="5">
    <source>
        <dbReference type="Proteomes" id="UP000535182"/>
    </source>
</evidence>
<name>A0A9X0QAW8_9BACT</name>
<evidence type="ECO:0000256" key="1">
    <source>
        <dbReference type="ARBA" id="ARBA00023122"/>
    </source>
</evidence>
<dbReference type="Pfam" id="PF00571">
    <property type="entry name" value="CBS"/>
    <property type="match status" value="2"/>
</dbReference>
<feature type="domain" description="CBS" evidence="3">
    <location>
        <begin position="80"/>
        <end position="135"/>
    </location>
</feature>
<reference evidence="4 5" key="1">
    <citation type="submission" date="2020-08" db="EMBL/GenBank/DDBJ databases">
        <title>Genomic Encyclopedia of Type Strains, Phase IV (KMG-V): Genome sequencing to study the core and pangenomes of soil and plant-associated prokaryotes.</title>
        <authorList>
            <person name="Whitman W."/>
        </authorList>
    </citation>
    <scope>NUCLEOTIDE SEQUENCE [LARGE SCALE GENOMIC DNA]</scope>
    <source>
        <strain evidence="4 5">X5P2</strain>
    </source>
</reference>
<feature type="domain" description="CBS" evidence="3">
    <location>
        <begin position="14"/>
        <end position="71"/>
    </location>
</feature>
<dbReference type="AlphaFoldDB" id="A0A9X0QAW8"/>
<sequence>MAEFATTIGMVLKQKSGAVAAIAPDASVYQAVEMMAERQVGALLVMQQQSLLGIISERDYARKVILQGRSSKETLVAEIMSSPVISVSPKHTVGECMRLITKNRIRHLPVVEANAVVGVVSIGDLVNSVINEQEMTIRHLEAYISGAATT</sequence>
<dbReference type="PROSITE" id="PS51371">
    <property type="entry name" value="CBS"/>
    <property type="match status" value="2"/>
</dbReference>
<proteinExistence type="predicted"/>
<dbReference type="InterPro" id="IPR044725">
    <property type="entry name" value="CBSX3_CBS_dom"/>
</dbReference>
<dbReference type="SMART" id="SM00116">
    <property type="entry name" value="CBS"/>
    <property type="match status" value="2"/>
</dbReference>
<dbReference type="InterPro" id="IPR051257">
    <property type="entry name" value="Diverse_CBS-Domain"/>
</dbReference>
<organism evidence="4 5">
    <name type="scientific">Tunturiibacter gelidiferens</name>
    <dbReference type="NCBI Taxonomy" id="3069689"/>
    <lineage>
        <taxon>Bacteria</taxon>
        <taxon>Pseudomonadati</taxon>
        <taxon>Acidobacteriota</taxon>
        <taxon>Terriglobia</taxon>
        <taxon>Terriglobales</taxon>
        <taxon>Acidobacteriaceae</taxon>
        <taxon>Tunturiibacter</taxon>
    </lineage>
</organism>
<dbReference type="PANTHER" id="PTHR43080">
    <property type="entry name" value="CBS DOMAIN-CONTAINING PROTEIN CBSX3, MITOCHONDRIAL"/>
    <property type="match status" value="1"/>
</dbReference>
<dbReference type="CDD" id="cd04623">
    <property type="entry name" value="CBS_pair_bac_euk"/>
    <property type="match status" value="1"/>
</dbReference>
<dbReference type="EMBL" id="JACHEB010000001">
    <property type="protein sequence ID" value="MBB5326824.1"/>
    <property type="molecule type" value="Genomic_DNA"/>
</dbReference>
<protein>
    <submittedName>
        <fullName evidence="4">CBS domain-containing protein</fullName>
    </submittedName>
</protein>
<accession>A0A9X0QAW8</accession>
<dbReference type="InterPro" id="IPR000644">
    <property type="entry name" value="CBS_dom"/>
</dbReference>
<keyword evidence="1 2" id="KW-0129">CBS domain</keyword>